<evidence type="ECO:0000313" key="1">
    <source>
        <dbReference type="EMBL" id="MFD2728234.1"/>
    </source>
</evidence>
<evidence type="ECO:0000313" key="2">
    <source>
        <dbReference type="Proteomes" id="UP001597427"/>
    </source>
</evidence>
<comment type="caution">
    <text evidence="1">The sequence shown here is derived from an EMBL/GenBank/DDBJ whole genome shotgun (WGS) entry which is preliminary data.</text>
</comment>
<accession>A0ABW5THD5</accession>
<sequence>MPEYFIQERHLSSVTRTLVKDENGVSLFLLVGKWGGKGDVLALYKMNGDLVARIKQSSVIFGHKFDLYNGFEKVGSLKKIFNWPGDFYYIQQLRWMVFGDIYNHRYSIHHFNKVIMEMDKATLVTGDYYVLSIPDSTNAPICICISAIMDYWLYNRKNQTDIDLDVTPDFS</sequence>
<reference evidence="2" key="1">
    <citation type="journal article" date="2019" name="Int. J. Syst. Evol. Microbiol.">
        <title>The Global Catalogue of Microorganisms (GCM) 10K type strain sequencing project: providing services to taxonomists for standard genome sequencing and annotation.</title>
        <authorList>
            <consortium name="The Broad Institute Genomics Platform"/>
            <consortium name="The Broad Institute Genome Sequencing Center for Infectious Disease"/>
            <person name="Wu L."/>
            <person name="Ma J."/>
        </authorList>
    </citation>
    <scope>NUCLEOTIDE SEQUENCE [LARGE SCALE GENOMIC DNA]</scope>
    <source>
        <strain evidence="2">TISTR 932</strain>
    </source>
</reference>
<dbReference type="RefSeq" id="WP_379979439.1">
    <property type="nucleotide sequence ID" value="NZ_JBHUMO010000012.1"/>
</dbReference>
<dbReference type="InterPro" id="IPR007612">
    <property type="entry name" value="LOR"/>
</dbReference>
<protein>
    <submittedName>
        <fullName evidence="1">LURP-one-related/scramblase family protein</fullName>
    </submittedName>
</protein>
<name>A0ABW5THD5_9ENTE</name>
<dbReference type="EMBL" id="JBHUMO010000012">
    <property type="protein sequence ID" value="MFD2728234.1"/>
    <property type="molecule type" value="Genomic_DNA"/>
</dbReference>
<gene>
    <name evidence="1" type="ORF">ACFSR0_02130</name>
</gene>
<keyword evidence="2" id="KW-1185">Reference proteome</keyword>
<organism evidence="1 2">
    <name type="scientific">Enterococcus camelliae</name>
    <dbReference type="NCBI Taxonomy" id="453959"/>
    <lineage>
        <taxon>Bacteria</taxon>
        <taxon>Bacillati</taxon>
        <taxon>Bacillota</taxon>
        <taxon>Bacilli</taxon>
        <taxon>Lactobacillales</taxon>
        <taxon>Enterococcaceae</taxon>
        <taxon>Enterococcus</taxon>
    </lineage>
</organism>
<dbReference type="SUPFAM" id="SSF54518">
    <property type="entry name" value="Tubby C-terminal domain-like"/>
    <property type="match status" value="1"/>
</dbReference>
<proteinExistence type="predicted"/>
<dbReference type="Pfam" id="PF04525">
    <property type="entry name" value="LOR"/>
    <property type="match status" value="1"/>
</dbReference>
<dbReference type="InterPro" id="IPR025659">
    <property type="entry name" value="Tubby-like_C"/>
</dbReference>
<dbReference type="Proteomes" id="UP001597427">
    <property type="component" value="Unassembled WGS sequence"/>
</dbReference>